<sequence>MSSKIDALAASIPKTFADAVKNNITSNKVIETREEQVLLTQEAIREEEGRPIRDKRCVVKNIPADADPNDILSAICIQAQLSTNDVTMTALGKSKPTIAYLISTTSKENATKIIKSISHLRHNSPDRYKTMSARPDYSATELSVFRKLWAEAFSRNNLANKMLWTVRDLKMMELKIPLDWKKKETQSSNSNSVS</sequence>
<protein>
    <submittedName>
        <fullName evidence="2">Uncharacterized protein</fullName>
    </submittedName>
</protein>
<reference evidence="2" key="1">
    <citation type="submission" date="2022-11" db="UniProtKB">
        <authorList>
            <consortium name="WormBaseParasite"/>
        </authorList>
    </citation>
    <scope>IDENTIFICATION</scope>
</reference>
<accession>A0A914CT16</accession>
<proteinExistence type="predicted"/>
<keyword evidence="1" id="KW-1185">Reference proteome</keyword>
<dbReference type="AlphaFoldDB" id="A0A914CT16"/>
<dbReference type="Proteomes" id="UP000887540">
    <property type="component" value="Unplaced"/>
</dbReference>
<name>A0A914CT16_9BILA</name>
<organism evidence="1 2">
    <name type="scientific">Acrobeloides nanus</name>
    <dbReference type="NCBI Taxonomy" id="290746"/>
    <lineage>
        <taxon>Eukaryota</taxon>
        <taxon>Metazoa</taxon>
        <taxon>Ecdysozoa</taxon>
        <taxon>Nematoda</taxon>
        <taxon>Chromadorea</taxon>
        <taxon>Rhabditida</taxon>
        <taxon>Tylenchina</taxon>
        <taxon>Cephalobomorpha</taxon>
        <taxon>Cephaloboidea</taxon>
        <taxon>Cephalobidae</taxon>
        <taxon>Acrobeloides</taxon>
    </lineage>
</organism>
<evidence type="ECO:0000313" key="1">
    <source>
        <dbReference type="Proteomes" id="UP000887540"/>
    </source>
</evidence>
<evidence type="ECO:0000313" key="2">
    <source>
        <dbReference type="WBParaSite" id="ACRNAN_scaffold14295.g23558.t1"/>
    </source>
</evidence>
<dbReference type="WBParaSite" id="ACRNAN_scaffold14295.g23558.t1">
    <property type="protein sequence ID" value="ACRNAN_scaffold14295.g23558.t1"/>
    <property type="gene ID" value="ACRNAN_scaffold14295.g23558"/>
</dbReference>